<evidence type="ECO:0000313" key="6">
    <source>
        <dbReference type="Proteomes" id="UP000663853"/>
    </source>
</evidence>
<dbReference type="GO" id="GO:0008270">
    <property type="term" value="F:zinc ion binding"/>
    <property type="evidence" value="ECO:0007669"/>
    <property type="project" value="InterPro"/>
</dbReference>
<dbReference type="GO" id="GO:0005634">
    <property type="term" value="C:nucleus"/>
    <property type="evidence" value="ECO:0007669"/>
    <property type="project" value="UniProtKB-SubCell"/>
</dbReference>
<dbReference type="CDD" id="cd00067">
    <property type="entry name" value="GAL4"/>
    <property type="match status" value="2"/>
</dbReference>
<dbReference type="GO" id="GO:0000981">
    <property type="term" value="F:DNA-binding transcription factor activity, RNA polymerase II-specific"/>
    <property type="evidence" value="ECO:0007669"/>
    <property type="project" value="InterPro"/>
</dbReference>
<dbReference type="InterPro" id="IPR021858">
    <property type="entry name" value="Fun_TF"/>
</dbReference>
<dbReference type="SUPFAM" id="SSF57701">
    <property type="entry name" value="Zn2/Cys6 DNA-binding domain"/>
    <property type="match status" value="1"/>
</dbReference>
<dbReference type="PANTHER" id="PTHR37534">
    <property type="entry name" value="TRANSCRIPTIONAL ACTIVATOR PROTEIN UGA3"/>
    <property type="match status" value="1"/>
</dbReference>
<evidence type="ECO:0000256" key="3">
    <source>
        <dbReference type="SAM" id="MobiDB-lite"/>
    </source>
</evidence>
<feature type="region of interest" description="Disordered" evidence="3">
    <location>
        <begin position="43"/>
        <end position="69"/>
    </location>
</feature>
<evidence type="ECO:0000256" key="1">
    <source>
        <dbReference type="ARBA" id="ARBA00004123"/>
    </source>
</evidence>
<dbReference type="AlphaFoldDB" id="A0A8H3DJH7"/>
<sequence>MMEPRQRSRKGCLTCRQKRKKCDEIRPICGRCRGGDDCIWPASQPTSKAASRPSRLPRIQPRPLLDPNPTDIYAPAETTPILAVGENRPIPNVHPHESNTDCLYGSSELAIESTHDFTPYPFVDFTAAAMDTSDPVLKLNNTLSAQTSSTFKTQEYPPDLKHGPPLLTLNSLTVTCTDNDNRGYTPDEDEEEAFRTTEWLPGTLQLLSLYIALELPNQERVRWSSALDSYFTFFIRYSYDPTKLPVYVSDLVARHCRVESVRLGILGTSVLLYSFLNPELSQAPLRKYANQLIDAAASKLQLEESQLSTTLDAQLAGISEILGFYYFVGDLGGYVRYIDRAWPIVQQLVGTAPVSVHKLHGPETVDIRMFAWCDVFSAIATSRPTRLVYDFNAGALLQRNQEGPNIPLLDSGLEWMCGLPDALLLLIIQIINLKHAPISQSERTIRAATIEAALRGWKVWPTNIPNSMMRVQRVGAQEIWRHFTILYLYQAIYKATPSQEVVQQSVKQIVKLASTLRSGHNPDCLLYIPYFLAGTFATSTKDRRKKCDEVKPVCGRCRDSNDCTWPASQPASEVASRPRLPRIHPRPSLDPKPTPLTGTGTPVSISGENNFSNLYPYGLNMGSLDMFAGVAIPSNPHSFILSPLVDFAPVVPNISDLPLELGISPPVPISDTFGNRERPLGLGCSLRPPPALSTLALACVSEDGPEHFLDDDEEEVFKPMEWLPGTSRLLSLHLFLEFSNQERVQWSSALDSYFTFYIRYSYDSSNLLTQASDLVAYHVQSESVRLAVLSTSLLFYTFLNPGFPQTSLREHAIEIIDAASVALEFEESQPNTSLDAQLAGVSGILIFYVSPPLRQAIYKATPSQEVVQQSVKQIIKLASTLRPGHNPDCLLYVPYFLAGTFAISGKDKRFIRDRLMRCGIDAYMKKLVDALEQLWSQQLPIDKHVDWTSRTPPLVF</sequence>
<dbReference type="SMART" id="SM00066">
    <property type="entry name" value="GAL4"/>
    <property type="match status" value="1"/>
</dbReference>
<dbReference type="Proteomes" id="UP000663853">
    <property type="component" value="Unassembled WGS sequence"/>
</dbReference>
<name>A0A8H3DJH7_9AGAM</name>
<feature type="domain" description="Zn(2)-C6 fungal-type" evidence="4">
    <location>
        <begin position="11"/>
        <end position="32"/>
    </location>
</feature>
<comment type="caution">
    <text evidence="5">The sequence shown here is derived from an EMBL/GenBank/DDBJ whole genome shotgun (WGS) entry which is preliminary data.</text>
</comment>
<dbReference type="PANTHER" id="PTHR37534:SF7">
    <property type="entry name" value="TRANSCRIPTIONAL ACTIVATOR PROTEIN UGA3"/>
    <property type="match status" value="1"/>
</dbReference>
<evidence type="ECO:0000259" key="4">
    <source>
        <dbReference type="PROSITE" id="PS50048"/>
    </source>
</evidence>
<evidence type="ECO:0000313" key="5">
    <source>
        <dbReference type="EMBL" id="CAE6523947.1"/>
    </source>
</evidence>
<comment type="subcellular location">
    <subcellularLocation>
        <location evidence="1">Nucleus</location>
    </subcellularLocation>
</comment>
<reference evidence="5" key="1">
    <citation type="submission" date="2021-01" db="EMBL/GenBank/DDBJ databases">
        <authorList>
            <person name="Kaushik A."/>
        </authorList>
    </citation>
    <scope>NUCLEOTIDE SEQUENCE</scope>
    <source>
        <strain evidence="5">AG6-10EEA</strain>
    </source>
</reference>
<feature type="region of interest" description="Disordered" evidence="3">
    <location>
        <begin position="564"/>
        <end position="603"/>
    </location>
</feature>
<evidence type="ECO:0000256" key="2">
    <source>
        <dbReference type="ARBA" id="ARBA00023242"/>
    </source>
</evidence>
<dbReference type="Gene3D" id="4.10.240.10">
    <property type="entry name" value="Zn(2)-C6 fungal-type DNA-binding domain"/>
    <property type="match status" value="1"/>
</dbReference>
<dbReference type="PROSITE" id="PS50048">
    <property type="entry name" value="ZN2_CY6_FUNGAL_2"/>
    <property type="match status" value="1"/>
</dbReference>
<dbReference type="EMBL" id="CAJMXA010003890">
    <property type="protein sequence ID" value="CAE6523947.1"/>
    <property type="molecule type" value="Genomic_DNA"/>
</dbReference>
<proteinExistence type="predicted"/>
<protein>
    <recommendedName>
        <fullName evidence="4">Zn(2)-C6 fungal-type domain-containing protein</fullName>
    </recommendedName>
</protein>
<dbReference type="Pfam" id="PF11951">
    <property type="entry name" value="Fungal_trans_2"/>
    <property type="match status" value="2"/>
</dbReference>
<accession>A0A8H3DJH7</accession>
<dbReference type="InterPro" id="IPR001138">
    <property type="entry name" value="Zn2Cys6_DnaBD"/>
</dbReference>
<keyword evidence="2" id="KW-0539">Nucleus</keyword>
<dbReference type="InterPro" id="IPR036864">
    <property type="entry name" value="Zn2-C6_fun-type_DNA-bd_sf"/>
</dbReference>
<gene>
    <name evidence="5" type="ORF">RDB_LOCUS155143</name>
</gene>
<organism evidence="5 6">
    <name type="scientific">Rhizoctonia solani</name>
    <dbReference type="NCBI Taxonomy" id="456999"/>
    <lineage>
        <taxon>Eukaryota</taxon>
        <taxon>Fungi</taxon>
        <taxon>Dikarya</taxon>
        <taxon>Basidiomycota</taxon>
        <taxon>Agaricomycotina</taxon>
        <taxon>Agaricomycetes</taxon>
        <taxon>Cantharellales</taxon>
        <taxon>Ceratobasidiaceae</taxon>
        <taxon>Rhizoctonia</taxon>
    </lineage>
</organism>